<comment type="subcellular location">
    <subcellularLocation>
        <location evidence="4">Cytoplasm</location>
    </subcellularLocation>
</comment>
<gene>
    <name evidence="5" type="ORF">A0128_00070</name>
</gene>
<dbReference type="PANTHER" id="PTHR43213:SF5">
    <property type="entry name" value="BIFUNCTIONAL DTTP_UTP PYROPHOSPHATASE_METHYLTRANSFERASE PROTEIN-RELATED"/>
    <property type="match status" value="1"/>
</dbReference>
<dbReference type="InterPro" id="IPR029001">
    <property type="entry name" value="ITPase-like_fam"/>
</dbReference>
<dbReference type="CDD" id="cd00555">
    <property type="entry name" value="Maf"/>
    <property type="match status" value="1"/>
</dbReference>
<feature type="active site" description="Proton acceptor" evidence="4">
    <location>
        <position position="64"/>
    </location>
</feature>
<dbReference type="EC" id="3.6.1.9" evidence="4"/>
<protein>
    <recommendedName>
        <fullName evidence="4">dTTP/UTP pyrophosphatase</fullName>
        <shortName evidence="4">dTTPase/UTPase</shortName>
        <ecNumber evidence="4">3.6.1.9</ecNumber>
    </recommendedName>
    <alternativeName>
        <fullName evidence="4">Nucleoside triphosphate pyrophosphatase</fullName>
    </alternativeName>
    <alternativeName>
        <fullName evidence="4">Nucleotide pyrophosphatase</fullName>
        <shortName evidence="4">Nucleotide PPase</shortName>
    </alternativeName>
</protein>
<dbReference type="RefSeq" id="WP_069605668.1">
    <property type="nucleotide sequence ID" value="NZ_CP015217.1"/>
</dbReference>
<comment type="caution">
    <text evidence="4">Lacks conserved residue(s) required for the propagation of feature annotation.</text>
</comment>
<organism evidence="5 6">
    <name type="scientific">Leptospira tipperaryensis</name>
    <dbReference type="NCBI Taxonomy" id="2564040"/>
    <lineage>
        <taxon>Bacteria</taxon>
        <taxon>Pseudomonadati</taxon>
        <taxon>Spirochaetota</taxon>
        <taxon>Spirochaetia</taxon>
        <taxon>Leptospirales</taxon>
        <taxon>Leptospiraceae</taxon>
        <taxon>Leptospira</taxon>
    </lineage>
</organism>
<feature type="site" description="Important for substrate specificity" evidence="4">
    <location>
        <position position="65"/>
    </location>
</feature>
<sequence>MIVLRSKSPRRKQVLESLDLDFRVEPEDIDESSLPKESPLEYLKRITLSKLGTKSKTELLVSCDTIVVYNHRILQKPRDFQEAVEILETLSGNTHIVYSGLGIYDRGLEQFAFDSSKVAFQPWTRDQIRKYVETYSPFDKAGSYGIQDAEGPVEHFEGSYTNILGFPIRMFFQYHKLWEKYLKGNQA</sequence>
<reference evidence="5 6" key="1">
    <citation type="submission" date="2016-04" db="EMBL/GenBank/DDBJ databases">
        <title>Complete genome seqeunce of Leptospira alstonii serovar Room22.</title>
        <authorList>
            <person name="Nally J.E."/>
            <person name="Bayles D.O."/>
            <person name="Hurley D."/>
            <person name="Fanning S."/>
            <person name="McMahon B.J."/>
            <person name="Arent Z."/>
        </authorList>
    </citation>
    <scope>NUCLEOTIDE SEQUENCE [LARGE SCALE GENOMIC DNA]</scope>
    <source>
        <strain evidence="5 6">GWTS #1</strain>
    </source>
</reference>
<dbReference type="KEGG" id="laj:A0128_00070"/>
<comment type="catalytic activity">
    <reaction evidence="4">
        <text>UTP + H2O = UMP + diphosphate + H(+)</text>
        <dbReference type="Rhea" id="RHEA:29395"/>
        <dbReference type="ChEBI" id="CHEBI:15377"/>
        <dbReference type="ChEBI" id="CHEBI:15378"/>
        <dbReference type="ChEBI" id="CHEBI:33019"/>
        <dbReference type="ChEBI" id="CHEBI:46398"/>
        <dbReference type="ChEBI" id="CHEBI:57865"/>
        <dbReference type="EC" id="3.6.1.9"/>
    </reaction>
</comment>
<dbReference type="Proteomes" id="UP000094197">
    <property type="component" value="Chromosome 1"/>
</dbReference>
<comment type="similarity">
    <text evidence="4">Belongs to the Maf family. YhdE subfamily.</text>
</comment>
<dbReference type="PANTHER" id="PTHR43213">
    <property type="entry name" value="BIFUNCTIONAL DTTP/UTP PYROPHOSPHATASE/METHYLTRANSFERASE PROTEIN-RELATED"/>
    <property type="match status" value="1"/>
</dbReference>
<keyword evidence="2 4" id="KW-0378">Hydrolase</keyword>
<comment type="function">
    <text evidence="4">Nucleoside triphosphate pyrophosphatase that hydrolyzes dTTP and UTP. May have a dual role in cell division arrest and in preventing the incorporation of modified nucleotides into cellular nucleic acids.</text>
</comment>
<dbReference type="Gene3D" id="3.90.950.10">
    <property type="match status" value="1"/>
</dbReference>
<dbReference type="SUPFAM" id="SSF52972">
    <property type="entry name" value="ITPase-like"/>
    <property type="match status" value="1"/>
</dbReference>
<evidence type="ECO:0000313" key="6">
    <source>
        <dbReference type="Proteomes" id="UP000094197"/>
    </source>
</evidence>
<name>A0A1D7US79_9LEPT</name>
<dbReference type="NCBIfam" id="TIGR00172">
    <property type="entry name" value="maf"/>
    <property type="match status" value="1"/>
</dbReference>
<proteinExistence type="inferred from homology"/>
<evidence type="ECO:0000256" key="4">
    <source>
        <dbReference type="HAMAP-Rule" id="MF_00528"/>
    </source>
</evidence>
<dbReference type="GO" id="GO:0009117">
    <property type="term" value="P:nucleotide metabolic process"/>
    <property type="evidence" value="ECO:0007669"/>
    <property type="project" value="UniProtKB-KW"/>
</dbReference>
<dbReference type="OrthoDB" id="9807767at2"/>
<comment type="cofactor">
    <cofactor evidence="1 4">
        <name>a divalent metal cation</name>
        <dbReference type="ChEBI" id="CHEBI:60240"/>
    </cofactor>
</comment>
<feature type="site" description="Important for substrate specificity" evidence="4">
    <location>
        <position position="10"/>
    </location>
</feature>
<dbReference type="GO" id="GO:0005737">
    <property type="term" value="C:cytoplasm"/>
    <property type="evidence" value="ECO:0007669"/>
    <property type="project" value="UniProtKB-SubCell"/>
</dbReference>
<dbReference type="PIRSF" id="PIRSF006305">
    <property type="entry name" value="Maf"/>
    <property type="match status" value="1"/>
</dbReference>
<comment type="catalytic activity">
    <reaction evidence="4">
        <text>dTTP + H2O = dTMP + diphosphate + H(+)</text>
        <dbReference type="Rhea" id="RHEA:28534"/>
        <dbReference type="ChEBI" id="CHEBI:15377"/>
        <dbReference type="ChEBI" id="CHEBI:15378"/>
        <dbReference type="ChEBI" id="CHEBI:33019"/>
        <dbReference type="ChEBI" id="CHEBI:37568"/>
        <dbReference type="ChEBI" id="CHEBI:63528"/>
        <dbReference type="EC" id="3.6.1.9"/>
    </reaction>
</comment>
<keyword evidence="4" id="KW-0963">Cytoplasm</keyword>
<dbReference type="GO" id="GO:0036221">
    <property type="term" value="F:UTP diphosphatase activity"/>
    <property type="evidence" value="ECO:0007669"/>
    <property type="project" value="RHEA"/>
</dbReference>
<keyword evidence="6" id="KW-1185">Reference proteome</keyword>
<keyword evidence="3 4" id="KW-0546">Nucleotide metabolism</keyword>
<dbReference type="AlphaFoldDB" id="A0A1D7US79"/>
<dbReference type="Pfam" id="PF02545">
    <property type="entry name" value="Maf"/>
    <property type="match status" value="1"/>
</dbReference>
<accession>A0A1D7US79</accession>
<evidence type="ECO:0000256" key="3">
    <source>
        <dbReference type="ARBA" id="ARBA00023080"/>
    </source>
</evidence>
<evidence type="ECO:0000256" key="2">
    <source>
        <dbReference type="ARBA" id="ARBA00022801"/>
    </source>
</evidence>
<dbReference type="HAMAP" id="MF_00528">
    <property type="entry name" value="Maf"/>
    <property type="match status" value="1"/>
</dbReference>
<dbReference type="GO" id="GO:0036218">
    <property type="term" value="F:dTTP diphosphatase activity"/>
    <property type="evidence" value="ECO:0007669"/>
    <property type="project" value="RHEA"/>
</dbReference>
<evidence type="ECO:0000256" key="1">
    <source>
        <dbReference type="ARBA" id="ARBA00001968"/>
    </source>
</evidence>
<dbReference type="InterPro" id="IPR003697">
    <property type="entry name" value="Maf-like"/>
</dbReference>
<evidence type="ECO:0000313" key="5">
    <source>
        <dbReference type="EMBL" id="AOP32418.1"/>
    </source>
</evidence>
<dbReference type="EMBL" id="CP015217">
    <property type="protein sequence ID" value="AOP32418.1"/>
    <property type="molecule type" value="Genomic_DNA"/>
</dbReference>
<feature type="site" description="Important for substrate specificity" evidence="4">
    <location>
        <position position="147"/>
    </location>
</feature>